<keyword evidence="2" id="KW-1185">Reference proteome</keyword>
<evidence type="ECO:0000313" key="2">
    <source>
        <dbReference type="Proteomes" id="UP000024635"/>
    </source>
</evidence>
<sequence>MAGSVPNIMRSRTPGNNIVYPNGINNTSHEIKGWTSVGGVGVCTFDGHQAWKRTEPEGAVRDCRMALESLGRS</sequence>
<comment type="caution">
    <text evidence="1">The sequence shown here is derived from an EMBL/GenBank/DDBJ whole genome shotgun (WGS) entry which is preliminary data.</text>
</comment>
<dbReference type="Proteomes" id="UP000024635">
    <property type="component" value="Unassembled WGS sequence"/>
</dbReference>
<organism evidence="1 2">
    <name type="scientific">Ancylostoma ceylanicum</name>
    <dbReference type="NCBI Taxonomy" id="53326"/>
    <lineage>
        <taxon>Eukaryota</taxon>
        <taxon>Metazoa</taxon>
        <taxon>Ecdysozoa</taxon>
        <taxon>Nematoda</taxon>
        <taxon>Chromadorea</taxon>
        <taxon>Rhabditida</taxon>
        <taxon>Rhabditina</taxon>
        <taxon>Rhabditomorpha</taxon>
        <taxon>Strongyloidea</taxon>
        <taxon>Ancylostomatidae</taxon>
        <taxon>Ancylostomatinae</taxon>
        <taxon>Ancylostoma</taxon>
    </lineage>
</organism>
<accession>A0A016V471</accession>
<gene>
    <name evidence="1" type="primary">Acey_s0019.g3870</name>
    <name evidence="1" type="ORF">Y032_0019g3870</name>
</gene>
<protein>
    <submittedName>
        <fullName evidence="1">Uncharacterized protein</fullName>
    </submittedName>
</protein>
<dbReference type="EMBL" id="JARK01001355">
    <property type="protein sequence ID" value="EYC21513.1"/>
    <property type="molecule type" value="Genomic_DNA"/>
</dbReference>
<proteinExistence type="predicted"/>
<name>A0A016V471_9BILA</name>
<dbReference type="AlphaFoldDB" id="A0A016V471"/>
<reference evidence="2" key="1">
    <citation type="journal article" date="2015" name="Nat. Genet.">
        <title>The genome and transcriptome of the zoonotic hookworm Ancylostoma ceylanicum identify infection-specific gene families.</title>
        <authorList>
            <person name="Schwarz E.M."/>
            <person name="Hu Y."/>
            <person name="Antoshechkin I."/>
            <person name="Miller M.M."/>
            <person name="Sternberg P.W."/>
            <person name="Aroian R.V."/>
        </authorList>
    </citation>
    <scope>NUCLEOTIDE SEQUENCE</scope>
    <source>
        <strain evidence="2">HY135</strain>
    </source>
</reference>
<evidence type="ECO:0000313" key="1">
    <source>
        <dbReference type="EMBL" id="EYC21513.1"/>
    </source>
</evidence>